<dbReference type="SUPFAM" id="SSF56925">
    <property type="entry name" value="OMPA-like"/>
    <property type="match status" value="1"/>
</dbReference>
<dbReference type="EMBL" id="WTYJ01000001">
    <property type="protein sequence ID" value="MXO98430.1"/>
    <property type="molecule type" value="Genomic_DNA"/>
</dbReference>
<gene>
    <name evidence="7" type="ORF">GRI97_05450</name>
</gene>
<comment type="subcellular location">
    <subcellularLocation>
        <location evidence="1">Membrane</location>
    </subcellularLocation>
</comment>
<name>A0A6I4TT89_9SPHN</name>
<dbReference type="PANTHER" id="PTHR34001:SF3">
    <property type="entry name" value="BLL7405 PROTEIN"/>
    <property type="match status" value="1"/>
</dbReference>
<dbReference type="OrthoDB" id="8222426at2"/>
<dbReference type="InterPro" id="IPR011250">
    <property type="entry name" value="OMP/PagP_B-barrel"/>
</dbReference>
<dbReference type="Gene3D" id="2.40.160.20">
    <property type="match status" value="1"/>
</dbReference>
<comment type="caution">
    <text evidence="7">The sequence shown here is derived from an EMBL/GenBank/DDBJ whole genome shotgun (WGS) entry which is preliminary data.</text>
</comment>
<organism evidence="7 8">
    <name type="scientific">Croceibacterium xixiisoli</name>
    <dbReference type="NCBI Taxonomy" id="1476466"/>
    <lineage>
        <taxon>Bacteria</taxon>
        <taxon>Pseudomonadati</taxon>
        <taxon>Pseudomonadota</taxon>
        <taxon>Alphaproteobacteria</taxon>
        <taxon>Sphingomonadales</taxon>
        <taxon>Erythrobacteraceae</taxon>
        <taxon>Croceibacterium</taxon>
    </lineage>
</organism>
<feature type="compositionally biased region" description="Polar residues" evidence="5">
    <location>
        <begin position="1"/>
        <end position="10"/>
    </location>
</feature>
<dbReference type="Proteomes" id="UP000469430">
    <property type="component" value="Unassembled WGS sequence"/>
</dbReference>
<feature type="domain" description="Outer membrane protein beta-barrel" evidence="6">
    <location>
        <begin position="3"/>
        <end position="181"/>
    </location>
</feature>
<evidence type="ECO:0000256" key="5">
    <source>
        <dbReference type="SAM" id="MobiDB-lite"/>
    </source>
</evidence>
<evidence type="ECO:0000256" key="3">
    <source>
        <dbReference type="ARBA" id="ARBA00023136"/>
    </source>
</evidence>
<keyword evidence="3" id="KW-0472">Membrane</keyword>
<evidence type="ECO:0000259" key="6">
    <source>
        <dbReference type="Pfam" id="PF13505"/>
    </source>
</evidence>
<dbReference type="NCBIfam" id="TIGR01414">
    <property type="entry name" value="autotrans_barl"/>
    <property type="match status" value="1"/>
</dbReference>
<comment type="similarity">
    <text evidence="4">Belongs to the Omp25/RopB family.</text>
</comment>
<protein>
    <submittedName>
        <fullName evidence="7">Outer membrane beta-barrel protein</fullName>
    </submittedName>
</protein>
<reference evidence="7 8" key="1">
    <citation type="submission" date="2019-12" db="EMBL/GenBank/DDBJ databases">
        <title>Genomic-based taxomic classification of the family Erythrobacteraceae.</title>
        <authorList>
            <person name="Xu L."/>
        </authorList>
    </citation>
    <scope>NUCLEOTIDE SEQUENCE [LARGE SCALE GENOMIC DNA]</scope>
    <source>
        <strain evidence="7 8">S36</strain>
    </source>
</reference>
<evidence type="ECO:0000256" key="4">
    <source>
        <dbReference type="ARBA" id="ARBA00038306"/>
    </source>
</evidence>
<keyword evidence="8" id="KW-1185">Reference proteome</keyword>
<accession>A0A6I4TT89</accession>
<keyword evidence="2" id="KW-0732">Signal</keyword>
<evidence type="ECO:0000256" key="1">
    <source>
        <dbReference type="ARBA" id="ARBA00004370"/>
    </source>
</evidence>
<dbReference type="InterPro" id="IPR027385">
    <property type="entry name" value="Beta-barrel_OMP"/>
</dbReference>
<dbReference type="PANTHER" id="PTHR34001">
    <property type="entry name" value="BLL7405 PROTEIN"/>
    <property type="match status" value="1"/>
</dbReference>
<dbReference type="GO" id="GO:0019867">
    <property type="term" value="C:outer membrane"/>
    <property type="evidence" value="ECO:0007669"/>
    <property type="project" value="InterPro"/>
</dbReference>
<evidence type="ECO:0000313" key="8">
    <source>
        <dbReference type="Proteomes" id="UP000469430"/>
    </source>
</evidence>
<sequence>MASAQTSGETFSGPYIGVQGGWNQGQDEDVLTGPGRTGAKKSGVVVRGVAGYGHAIGEHVVIGAEAGIATGGRDISTVNGTSQYITNPGITLDAVARLGVKPIDNVMLFGKAGWAFQRIETTLITPSQRLTDKSSEHGFLFGGGVEVGVTPNVALRAEFDRVSFNDNYARNRALAGVSLRF</sequence>
<dbReference type="InterPro" id="IPR051692">
    <property type="entry name" value="OMP-like"/>
</dbReference>
<feature type="region of interest" description="Disordered" evidence="5">
    <location>
        <begin position="1"/>
        <end position="40"/>
    </location>
</feature>
<dbReference type="Pfam" id="PF13505">
    <property type="entry name" value="OMP_b-brl"/>
    <property type="match status" value="1"/>
</dbReference>
<dbReference type="InterPro" id="IPR006315">
    <property type="entry name" value="OM_autotransptr_brl_dom"/>
</dbReference>
<proteinExistence type="inferred from homology"/>
<evidence type="ECO:0000313" key="7">
    <source>
        <dbReference type="EMBL" id="MXO98430.1"/>
    </source>
</evidence>
<evidence type="ECO:0000256" key="2">
    <source>
        <dbReference type="ARBA" id="ARBA00022729"/>
    </source>
</evidence>
<dbReference type="AlphaFoldDB" id="A0A6I4TT89"/>